<evidence type="ECO:0000313" key="2">
    <source>
        <dbReference type="EMBL" id="JAD82668.1"/>
    </source>
</evidence>
<dbReference type="EMBL" id="GBRH01215227">
    <property type="protein sequence ID" value="JAD82668.1"/>
    <property type="molecule type" value="Transcribed_RNA"/>
</dbReference>
<feature type="region of interest" description="Disordered" evidence="1">
    <location>
        <begin position="1"/>
        <end position="23"/>
    </location>
</feature>
<protein>
    <submittedName>
        <fullName evidence="2">TIM</fullName>
    </submittedName>
</protein>
<accession>A0A0A9D7L0</accession>
<name>A0A0A9D7L0_ARUDO</name>
<proteinExistence type="predicted"/>
<organism evidence="2">
    <name type="scientific">Arundo donax</name>
    <name type="common">Giant reed</name>
    <name type="synonym">Donax arundinaceus</name>
    <dbReference type="NCBI Taxonomy" id="35708"/>
    <lineage>
        <taxon>Eukaryota</taxon>
        <taxon>Viridiplantae</taxon>
        <taxon>Streptophyta</taxon>
        <taxon>Embryophyta</taxon>
        <taxon>Tracheophyta</taxon>
        <taxon>Spermatophyta</taxon>
        <taxon>Magnoliopsida</taxon>
        <taxon>Liliopsida</taxon>
        <taxon>Poales</taxon>
        <taxon>Poaceae</taxon>
        <taxon>PACMAD clade</taxon>
        <taxon>Arundinoideae</taxon>
        <taxon>Arundineae</taxon>
        <taxon>Arundo</taxon>
    </lineage>
</organism>
<sequence length="60" mass="6227">MMSMNSGFNEAPPTRKPSTSGCAASSLQFAAVTEPAEKGGMIMNQDNLPASGLIMHKTIA</sequence>
<dbReference type="AlphaFoldDB" id="A0A0A9D7L0"/>
<reference evidence="2" key="2">
    <citation type="journal article" date="2015" name="Data Brief">
        <title>Shoot transcriptome of the giant reed, Arundo donax.</title>
        <authorList>
            <person name="Barrero R.A."/>
            <person name="Guerrero F.D."/>
            <person name="Moolhuijzen P."/>
            <person name="Goolsby J.A."/>
            <person name="Tidwell J."/>
            <person name="Bellgard S.E."/>
            <person name="Bellgard M.I."/>
        </authorList>
    </citation>
    <scope>NUCLEOTIDE SEQUENCE</scope>
    <source>
        <tissue evidence="2">Shoot tissue taken approximately 20 cm above the soil surface</tissue>
    </source>
</reference>
<evidence type="ECO:0000256" key="1">
    <source>
        <dbReference type="SAM" id="MobiDB-lite"/>
    </source>
</evidence>
<reference evidence="2" key="1">
    <citation type="submission" date="2014-09" db="EMBL/GenBank/DDBJ databases">
        <authorList>
            <person name="Magalhaes I.L.F."/>
            <person name="Oliveira U."/>
            <person name="Santos F.R."/>
            <person name="Vidigal T.H.D.A."/>
            <person name="Brescovit A.D."/>
            <person name="Santos A.J."/>
        </authorList>
    </citation>
    <scope>NUCLEOTIDE SEQUENCE</scope>
    <source>
        <tissue evidence="2">Shoot tissue taken approximately 20 cm above the soil surface</tissue>
    </source>
</reference>